<feature type="coiled-coil region" evidence="1">
    <location>
        <begin position="1"/>
        <end position="35"/>
    </location>
</feature>
<dbReference type="EMBL" id="CAJNOB010000065">
    <property type="protein sequence ID" value="CAF0704374.1"/>
    <property type="molecule type" value="Genomic_DNA"/>
</dbReference>
<reference evidence="2" key="1">
    <citation type="submission" date="2021-02" db="EMBL/GenBank/DDBJ databases">
        <authorList>
            <person name="Cremers G."/>
            <person name="Picone N."/>
        </authorList>
    </citation>
    <scope>NUCLEOTIDE SEQUENCE</scope>
    <source>
        <strain evidence="2">PQ17</strain>
    </source>
</reference>
<comment type="caution">
    <text evidence="2">The sequence shown here is derived from an EMBL/GenBank/DDBJ whole genome shotgun (WGS) entry which is preliminary data.</text>
</comment>
<protein>
    <submittedName>
        <fullName evidence="2">Uncharacterized protein</fullName>
    </submittedName>
</protein>
<dbReference type="AlphaFoldDB" id="A0A8J2BL34"/>
<sequence>MGELAEAQRRIEEQLADLVEAHRQLERRVGTLEDRVGSLLGSDLERRYRERAYSFFQRILKRISVMDPGELQDVLGDAVAAGRITEEEAGDVLNADVIAQGRRDGESTYLVVEVSREVENYDVERAVRRAGLLHRATGVSVLAVVAGEEIKGEADAQARAQGVWRVLDGVVFPP</sequence>
<gene>
    <name evidence="2" type="ORF">MPNT_680001</name>
</gene>
<name>A0A8J2BL34_9BACT</name>
<evidence type="ECO:0000256" key="1">
    <source>
        <dbReference type="SAM" id="Coils"/>
    </source>
</evidence>
<organism evidence="2 3">
    <name type="scientific">Candidatus Methylacidithermus pantelleriae</name>
    <dbReference type="NCBI Taxonomy" id="2744239"/>
    <lineage>
        <taxon>Bacteria</taxon>
        <taxon>Pseudomonadati</taxon>
        <taxon>Verrucomicrobiota</taxon>
        <taxon>Methylacidiphilae</taxon>
        <taxon>Methylacidiphilales</taxon>
        <taxon>Methylacidiphilaceae</taxon>
        <taxon>Candidatus Methylacidithermus</taxon>
    </lineage>
</organism>
<dbReference type="Proteomes" id="UP000663859">
    <property type="component" value="Unassembled WGS sequence"/>
</dbReference>
<keyword evidence="3" id="KW-1185">Reference proteome</keyword>
<accession>A0A8J2BL34</accession>
<evidence type="ECO:0000313" key="3">
    <source>
        <dbReference type="Proteomes" id="UP000663859"/>
    </source>
</evidence>
<evidence type="ECO:0000313" key="2">
    <source>
        <dbReference type="EMBL" id="CAF0704374.1"/>
    </source>
</evidence>
<keyword evidence="1" id="KW-0175">Coiled coil</keyword>
<proteinExistence type="predicted"/>